<evidence type="ECO:0000313" key="2">
    <source>
        <dbReference type="Proteomes" id="UP000001692"/>
    </source>
</evidence>
<sequence>MEPPTAVPQVTTVRTTNTALASRSGDALLAYFLALGQEDGMNAPPASPDQRGAGSSVVLLGNVTG</sequence>
<gene>
    <name evidence="1" type="ordered locus">RALTA_B0808</name>
</gene>
<dbReference type="Proteomes" id="UP000001692">
    <property type="component" value="Chromosome 2"/>
</dbReference>
<name>B3R949_CUPTR</name>
<keyword evidence="2" id="KW-1185">Reference proteome</keyword>
<dbReference type="EMBL" id="CU633750">
    <property type="protein sequence ID" value="CAQ71424.1"/>
    <property type="molecule type" value="Genomic_DNA"/>
</dbReference>
<reference evidence="1 2" key="1">
    <citation type="journal article" date="2008" name="Genome Res.">
        <title>Genome sequence of the beta-rhizobium Cupriavidus taiwanensis and comparative genomics of rhizobia.</title>
        <authorList>
            <person name="Amadou C."/>
            <person name="Pascal G."/>
            <person name="Mangenot S."/>
            <person name="Glew M."/>
            <person name="Bontemps C."/>
            <person name="Capela D."/>
            <person name="Carrere S."/>
            <person name="Cruveiller S."/>
            <person name="Dossat C."/>
            <person name="Lajus A."/>
            <person name="Marchetti M."/>
            <person name="Poinsot V."/>
            <person name="Rouy Z."/>
            <person name="Servin B."/>
            <person name="Saad M."/>
            <person name="Schenowitz C."/>
            <person name="Barbe V."/>
            <person name="Batut J."/>
            <person name="Medigue C."/>
            <person name="Masson-Boivin C."/>
        </authorList>
    </citation>
    <scope>NUCLEOTIDE SEQUENCE [LARGE SCALE GENOMIC DNA]</scope>
    <source>
        <strain evidence="2">DSM 17343 / BCRC 17206 / CCUG 44338 / CIP 107171 / LMG 19424 / R1</strain>
    </source>
</reference>
<protein>
    <submittedName>
        <fullName evidence="1">Uncharacterized protein</fullName>
    </submittedName>
</protein>
<organism evidence="1 2">
    <name type="scientific">Cupriavidus taiwanensis (strain DSM 17343 / BCRC 17206 / CCUG 44338 / CIP 107171 / LMG 19424 / R1)</name>
    <name type="common">Ralstonia taiwanensis (strain LMG 19424)</name>
    <dbReference type="NCBI Taxonomy" id="977880"/>
    <lineage>
        <taxon>Bacteria</taxon>
        <taxon>Pseudomonadati</taxon>
        <taxon>Pseudomonadota</taxon>
        <taxon>Betaproteobacteria</taxon>
        <taxon>Burkholderiales</taxon>
        <taxon>Burkholderiaceae</taxon>
        <taxon>Cupriavidus</taxon>
    </lineage>
</organism>
<accession>B3R949</accession>
<evidence type="ECO:0000313" key="1">
    <source>
        <dbReference type="EMBL" id="CAQ71424.1"/>
    </source>
</evidence>
<dbReference type="KEGG" id="cti:RALTA_B0808"/>
<dbReference type="AlphaFoldDB" id="B3R949"/>
<proteinExistence type="predicted"/>
<dbReference type="HOGENOM" id="CLU_2842428_0_0_4"/>